<evidence type="ECO:0000313" key="3">
    <source>
        <dbReference type="Proteomes" id="UP000004810"/>
    </source>
</evidence>
<gene>
    <name evidence="2" type="ORF">WUBG_18999</name>
</gene>
<organism evidence="2 3">
    <name type="scientific">Wuchereria bancrofti</name>
    <dbReference type="NCBI Taxonomy" id="6293"/>
    <lineage>
        <taxon>Eukaryota</taxon>
        <taxon>Metazoa</taxon>
        <taxon>Ecdysozoa</taxon>
        <taxon>Nematoda</taxon>
        <taxon>Chromadorea</taxon>
        <taxon>Rhabditida</taxon>
        <taxon>Spirurina</taxon>
        <taxon>Spiruromorpha</taxon>
        <taxon>Filarioidea</taxon>
        <taxon>Onchocercidae</taxon>
        <taxon>Wuchereria</taxon>
    </lineage>
</organism>
<sequence length="80" mass="9529">MTKMNEKCVKELMLLLLFAVIYASLASNCEFWVEDDFYPFVIESEEVREEYCGLYEQKNISKNELVDVIRKWATKYGFLL</sequence>
<evidence type="ECO:0000313" key="2">
    <source>
        <dbReference type="EMBL" id="EJW70093.1"/>
    </source>
</evidence>
<name>J9DKF9_WUCBA</name>
<proteinExistence type="predicted"/>
<feature type="chain" id="PRO_5003821683" evidence="1">
    <location>
        <begin position="27"/>
        <end position="80"/>
    </location>
</feature>
<evidence type="ECO:0000256" key="1">
    <source>
        <dbReference type="SAM" id="SignalP"/>
    </source>
</evidence>
<dbReference type="Proteomes" id="UP000004810">
    <property type="component" value="Unassembled WGS sequence"/>
</dbReference>
<comment type="caution">
    <text evidence="2">The sequence shown here is derived from an EMBL/GenBank/DDBJ whole genome shotgun (WGS) entry which is preliminary data.</text>
</comment>
<protein>
    <submittedName>
        <fullName evidence="2">Uncharacterized protein</fullName>
    </submittedName>
</protein>
<dbReference type="AlphaFoldDB" id="J9DKF9"/>
<accession>J9DKF9</accession>
<feature type="non-terminal residue" evidence="2">
    <location>
        <position position="80"/>
    </location>
</feature>
<keyword evidence="1" id="KW-0732">Signal</keyword>
<reference evidence="3" key="1">
    <citation type="submission" date="2012-08" db="EMBL/GenBank/DDBJ databases">
        <title>The Genome Sequence of Wuchereria bancrofti.</title>
        <authorList>
            <person name="Nutman T.B."/>
            <person name="Fink D.L."/>
            <person name="Russ C."/>
            <person name="Young S."/>
            <person name="Zeng Q."/>
            <person name="Koehrsen M."/>
            <person name="Alvarado L."/>
            <person name="Berlin A."/>
            <person name="Chapman S.B."/>
            <person name="Chen Z."/>
            <person name="Freedman E."/>
            <person name="Gellesch M."/>
            <person name="Goldberg J."/>
            <person name="Griggs A."/>
            <person name="Gujja S."/>
            <person name="Heilman E.R."/>
            <person name="Heiman D."/>
            <person name="Hepburn T."/>
            <person name="Howarth C."/>
            <person name="Jen D."/>
            <person name="Larson L."/>
            <person name="Lewis B."/>
            <person name="Mehta T."/>
            <person name="Park D."/>
            <person name="Pearson M."/>
            <person name="Roberts A."/>
            <person name="Saif S."/>
            <person name="Shea T."/>
            <person name="Shenoy N."/>
            <person name="Sisk P."/>
            <person name="Stolte C."/>
            <person name="Sykes S."/>
            <person name="Walk T."/>
            <person name="White J."/>
            <person name="Yandava C."/>
            <person name="Haas B."/>
            <person name="Henn M.R."/>
            <person name="Nusbaum C."/>
            <person name="Birren B."/>
        </authorList>
    </citation>
    <scope>NUCLEOTIDE SEQUENCE [LARGE SCALE GENOMIC DNA]</scope>
    <source>
        <strain evidence="3">NA</strain>
    </source>
</reference>
<feature type="signal peptide" evidence="1">
    <location>
        <begin position="1"/>
        <end position="26"/>
    </location>
</feature>
<dbReference type="EMBL" id="ADBV01023579">
    <property type="protein sequence ID" value="EJW70093.1"/>
    <property type="molecule type" value="Genomic_DNA"/>
</dbReference>